<dbReference type="Proteomes" id="UP001162131">
    <property type="component" value="Unassembled WGS sequence"/>
</dbReference>
<evidence type="ECO:0000256" key="4">
    <source>
        <dbReference type="ARBA" id="ARBA00038288"/>
    </source>
</evidence>
<organism evidence="7 8">
    <name type="scientific">Blepharisma stoltei</name>
    <dbReference type="NCBI Taxonomy" id="1481888"/>
    <lineage>
        <taxon>Eukaryota</taxon>
        <taxon>Sar</taxon>
        <taxon>Alveolata</taxon>
        <taxon>Ciliophora</taxon>
        <taxon>Postciliodesmatophora</taxon>
        <taxon>Heterotrichea</taxon>
        <taxon>Heterotrichida</taxon>
        <taxon>Blepharismidae</taxon>
        <taxon>Blepharisma</taxon>
    </lineage>
</organism>
<accession>A0AAU9K449</accession>
<feature type="domain" description="Bms1-type G" evidence="6">
    <location>
        <begin position="92"/>
        <end position="257"/>
    </location>
</feature>
<feature type="region of interest" description="Disordered" evidence="5">
    <location>
        <begin position="1"/>
        <end position="36"/>
    </location>
</feature>
<comment type="caution">
    <text evidence="7">The sequence shown here is derived from an EMBL/GenBank/DDBJ whole genome shotgun (WGS) entry which is preliminary data.</text>
</comment>
<dbReference type="InterPro" id="IPR030387">
    <property type="entry name" value="G_Bms1/Tsr1_dom"/>
</dbReference>
<dbReference type="GO" id="GO:0005525">
    <property type="term" value="F:GTP binding"/>
    <property type="evidence" value="ECO:0007669"/>
    <property type="project" value="TreeGrafter"/>
</dbReference>
<feature type="region of interest" description="Disordered" evidence="5">
    <location>
        <begin position="59"/>
        <end position="79"/>
    </location>
</feature>
<name>A0AAU9K449_9CILI</name>
<comment type="similarity">
    <text evidence="4">Belongs to the TRAFAC class translation factor GTPase superfamily. Bms1-like GTPase family. TSR1 subfamily.</text>
</comment>
<dbReference type="GO" id="GO:0000479">
    <property type="term" value="P:endonucleolytic cleavage of tricistronic rRNA transcript (SSU-rRNA, 5.8S rRNA, LSU-rRNA)"/>
    <property type="evidence" value="ECO:0007669"/>
    <property type="project" value="TreeGrafter"/>
</dbReference>
<dbReference type="SMART" id="SM00785">
    <property type="entry name" value="AARP2CN"/>
    <property type="match status" value="1"/>
</dbReference>
<evidence type="ECO:0000256" key="1">
    <source>
        <dbReference type="ARBA" id="ARBA00004604"/>
    </source>
</evidence>
<evidence type="ECO:0000313" key="7">
    <source>
        <dbReference type="EMBL" id="CAG9331678.1"/>
    </source>
</evidence>
<dbReference type="AlphaFoldDB" id="A0AAU9K449"/>
<dbReference type="PROSITE" id="PS51714">
    <property type="entry name" value="G_BMS1"/>
    <property type="match status" value="1"/>
</dbReference>
<evidence type="ECO:0000256" key="2">
    <source>
        <dbReference type="ARBA" id="ARBA00022517"/>
    </source>
</evidence>
<dbReference type="GO" id="GO:0003924">
    <property type="term" value="F:GTPase activity"/>
    <property type="evidence" value="ECO:0007669"/>
    <property type="project" value="TreeGrafter"/>
</dbReference>
<reference evidence="7" key="1">
    <citation type="submission" date="2021-09" db="EMBL/GenBank/DDBJ databases">
        <authorList>
            <consortium name="AG Swart"/>
            <person name="Singh M."/>
            <person name="Singh A."/>
            <person name="Seah K."/>
            <person name="Emmerich C."/>
        </authorList>
    </citation>
    <scope>NUCLEOTIDE SEQUENCE</scope>
    <source>
        <strain evidence="7">ATCC30299</strain>
    </source>
</reference>
<dbReference type="GO" id="GO:0030688">
    <property type="term" value="C:preribosome, small subunit precursor"/>
    <property type="evidence" value="ECO:0007669"/>
    <property type="project" value="TreeGrafter"/>
</dbReference>
<sequence>MSSKGSNHKSHLKQENKPFKHHGKTQPKKKIQGRTAIAPHVVTDWVKVNKSDRLNAALQKRKNKREELSMKRRGISSSKGDEMDIEGRFEFIPKIIGILDMNGRADIDRLKNSLLAGCEQNENSYILPKYAAKNMPISFVHIMRDDLHVINWCKVVDMLIVVLSCNGIDVAQVKTDPDKCDAFDAKGYDFLSAMKSQGLPPVLGVLQHLETVPAKKQKDVKKLFSRYYESEFPETQKLIPEEKQENILRGIGNTLFYTNEMMWKEFRSYLLAEKIDVRGNDLEVSGYIKGSGFLNVNQIVHVTGFGDFVLSSMTIGSGVIVNENPQSLQAENEPDTFVAEQTWPTEQELAEAFSKLDVVPTDHLPNELIDEDEDEGAALELDQPSQAFEFQERKPEELDFPDEVETPSDQPARVRFQKYRGLASFRTSKWDPYENLPREYAKLFEFKEPNHIIKKYTVDETKENSQTKYGEYIFLLIKDFPINALKNSPQTLPLIISSVLPHERKLTVLNFKLERWGNPDIPLKSKEPLIFHCGFRRFVCRPIYSEDTTADKFKYLKEFKDEGSIIATIFAPAMFGPANVLVYKETMDGVEQVAVGALHSFDPKRVVIKRILLTGYPLKIHKRKAVVRYMFLDPKDINYFKPVELFTKAGLRGNIRESLGTHGYMKCVFNDFIKHGDIICLPLYRRVFPVWDASIWAPVSN</sequence>
<proteinExistence type="inferred from homology"/>
<keyword evidence="2" id="KW-0690">Ribosome biogenesis</keyword>
<dbReference type="SMART" id="SM01362">
    <property type="entry name" value="DUF663"/>
    <property type="match status" value="1"/>
</dbReference>
<dbReference type="InterPro" id="IPR039761">
    <property type="entry name" value="Bms1/Tsr1"/>
</dbReference>
<dbReference type="InterPro" id="IPR012948">
    <property type="entry name" value="AARP2CN"/>
</dbReference>
<feature type="compositionally biased region" description="Basic residues" evidence="5">
    <location>
        <begin position="1"/>
        <end position="11"/>
    </location>
</feature>
<dbReference type="PANTHER" id="PTHR12858">
    <property type="entry name" value="RIBOSOME BIOGENESIS PROTEIN"/>
    <property type="match status" value="1"/>
</dbReference>
<evidence type="ECO:0000259" key="6">
    <source>
        <dbReference type="PROSITE" id="PS51714"/>
    </source>
</evidence>
<dbReference type="PANTHER" id="PTHR12858:SF1">
    <property type="entry name" value="PRE-RRNA-PROCESSING PROTEIN TSR1 HOMOLOG"/>
    <property type="match status" value="1"/>
</dbReference>
<keyword evidence="3" id="KW-0539">Nucleus</keyword>
<dbReference type="Pfam" id="PF22298">
    <property type="entry name" value="Tsr1_G-like"/>
    <property type="match status" value="1"/>
</dbReference>
<comment type="subcellular location">
    <subcellularLocation>
        <location evidence="1">Nucleus</location>
        <location evidence="1">Nucleolus</location>
    </subcellularLocation>
</comment>
<dbReference type="Pfam" id="PF08142">
    <property type="entry name" value="AARP2CN"/>
    <property type="match status" value="1"/>
</dbReference>
<dbReference type="GO" id="GO:0005730">
    <property type="term" value="C:nucleolus"/>
    <property type="evidence" value="ECO:0007669"/>
    <property type="project" value="UniProtKB-SubCell"/>
</dbReference>
<evidence type="ECO:0000256" key="5">
    <source>
        <dbReference type="SAM" id="MobiDB-lite"/>
    </source>
</evidence>
<feature type="compositionally biased region" description="Basic residues" evidence="5">
    <location>
        <begin position="19"/>
        <end position="32"/>
    </location>
</feature>
<evidence type="ECO:0000256" key="3">
    <source>
        <dbReference type="ARBA" id="ARBA00023242"/>
    </source>
</evidence>
<dbReference type="InterPro" id="IPR007034">
    <property type="entry name" value="BMS1_TSR1_C"/>
</dbReference>
<gene>
    <name evidence="7" type="ORF">BSTOLATCC_MIC53742</name>
</gene>
<dbReference type="Pfam" id="PF04950">
    <property type="entry name" value="RIBIOP_C"/>
    <property type="match status" value="1"/>
</dbReference>
<dbReference type="EMBL" id="CAJZBQ010000053">
    <property type="protein sequence ID" value="CAG9331678.1"/>
    <property type="molecule type" value="Genomic_DNA"/>
</dbReference>
<protein>
    <recommendedName>
        <fullName evidence="6">Bms1-type G domain-containing protein</fullName>
    </recommendedName>
</protein>
<evidence type="ECO:0000313" key="8">
    <source>
        <dbReference type="Proteomes" id="UP001162131"/>
    </source>
</evidence>
<dbReference type="GO" id="GO:0000462">
    <property type="term" value="P:maturation of SSU-rRNA from tricistronic rRNA transcript (SSU-rRNA, 5.8S rRNA, LSU-rRNA)"/>
    <property type="evidence" value="ECO:0007669"/>
    <property type="project" value="TreeGrafter"/>
</dbReference>
<dbReference type="GO" id="GO:0034511">
    <property type="term" value="F:U3 snoRNA binding"/>
    <property type="evidence" value="ECO:0007669"/>
    <property type="project" value="TreeGrafter"/>
</dbReference>
<keyword evidence="8" id="KW-1185">Reference proteome</keyword>